<keyword evidence="2" id="KW-0238">DNA-binding</keyword>
<keyword evidence="6" id="KW-1185">Reference proteome</keyword>
<dbReference type="Pfam" id="PF12833">
    <property type="entry name" value="HTH_18"/>
    <property type="match status" value="1"/>
</dbReference>
<gene>
    <name evidence="5" type="ORF">DFR46_2222</name>
</gene>
<keyword evidence="1" id="KW-0805">Transcription regulation</keyword>
<evidence type="ECO:0000313" key="5">
    <source>
        <dbReference type="EMBL" id="RED17183.1"/>
    </source>
</evidence>
<evidence type="ECO:0000256" key="1">
    <source>
        <dbReference type="ARBA" id="ARBA00023015"/>
    </source>
</evidence>
<dbReference type="InterPro" id="IPR050204">
    <property type="entry name" value="AraC_XylS_family_regulators"/>
</dbReference>
<dbReference type="InterPro" id="IPR018060">
    <property type="entry name" value="HTH_AraC"/>
</dbReference>
<dbReference type="AlphaFoldDB" id="A0A3D9FHC6"/>
<keyword evidence="3" id="KW-0804">Transcription</keyword>
<name>A0A3D9FHC6_9SPHN</name>
<dbReference type="Gene3D" id="1.10.10.60">
    <property type="entry name" value="Homeodomain-like"/>
    <property type="match status" value="1"/>
</dbReference>
<dbReference type="Proteomes" id="UP000256310">
    <property type="component" value="Unassembled WGS sequence"/>
</dbReference>
<protein>
    <submittedName>
        <fullName evidence="5">AraC family transcriptional regulator</fullName>
    </submittedName>
</protein>
<dbReference type="PROSITE" id="PS01124">
    <property type="entry name" value="HTH_ARAC_FAMILY_2"/>
    <property type="match status" value="1"/>
</dbReference>
<sequence>MSKFSLEFAPPPDDMQELVSTFYLFSADIDESTQTERADRAQLRFLLQGSGGYEFHDGVYLDAAPVTIIGPTTGPTIGHVKGPLEIFGIGLQPAGWGSLMGADAERYTNRLIDAASIFGDGVMETHAAIDAAETLAEKVTIGEAFARELLKDAESSPIWFTRVVDEWLTGSASPDINDLIDQSGLSKRQVERMTKRFYGASPKLLARKYRALRAASLLVRQDGDEEAPLEDAFYDQSHLIREIKEFTGATPGKISKEPDTLSKEVAERRKKLAGKVSKLISDT</sequence>
<organism evidence="5 6">
    <name type="scientific">Parasphingopyxis lamellibrachiae</name>
    <dbReference type="NCBI Taxonomy" id="680125"/>
    <lineage>
        <taxon>Bacteria</taxon>
        <taxon>Pseudomonadati</taxon>
        <taxon>Pseudomonadota</taxon>
        <taxon>Alphaproteobacteria</taxon>
        <taxon>Sphingomonadales</taxon>
        <taxon>Sphingomonadaceae</taxon>
        <taxon>Parasphingopyxis</taxon>
    </lineage>
</organism>
<evidence type="ECO:0000259" key="4">
    <source>
        <dbReference type="PROSITE" id="PS01124"/>
    </source>
</evidence>
<comment type="caution">
    <text evidence="5">The sequence shown here is derived from an EMBL/GenBank/DDBJ whole genome shotgun (WGS) entry which is preliminary data.</text>
</comment>
<evidence type="ECO:0000313" key="6">
    <source>
        <dbReference type="Proteomes" id="UP000256310"/>
    </source>
</evidence>
<dbReference type="RefSeq" id="WP_116236486.1">
    <property type="nucleotide sequence ID" value="NZ_QRDP01000004.1"/>
</dbReference>
<reference evidence="5 6" key="1">
    <citation type="submission" date="2018-07" db="EMBL/GenBank/DDBJ databases">
        <title>Genomic Encyclopedia of Type Strains, Phase IV (KMG-IV): sequencing the most valuable type-strain genomes for metagenomic binning, comparative biology and taxonomic classification.</title>
        <authorList>
            <person name="Goeker M."/>
        </authorList>
    </citation>
    <scope>NUCLEOTIDE SEQUENCE [LARGE SCALE GENOMIC DNA]</scope>
    <source>
        <strain evidence="5 6">DSM 26725</strain>
    </source>
</reference>
<dbReference type="GO" id="GO:0043565">
    <property type="term" value="F:sequence-specific DNA binding"/>
    <property type="evidence" value="ECO:0007669"/>
    <property type="project" value="InterPro"/>
</dbReference>
<evidence type="ECO:0000256" key="3">
    <source>
        <dbReference type="ARBA" id="ARBA00023163"/>
    </source>
</evidence>
<evidence type="ECO:0000256" key="2">
    <source>
        <dbReference type="ARBA" id="ARBA00023125"/>
    </source>
</evidence>
<feature type="domain" description="HTH araC/xylS-type" evidence="4">
    <location>
        <begin position="176"/>
        <end position="257"/>
    </location>
</feature>
<proteinExistence type="predicted"/>
<dbReference type="EMBL" id="QRDP01000004">
    <property type="protein sequence ID" value="RED17183.1"/>
    <property type="molecule type" value="Genomic_DNA"/>
</dbReference>
<dbReference type="SMART" id="SM00342">
    <property type="entry name" value="HTH_ARAC"/>
    <property type="match status" value="1"/>
</dbReference>
<accession>A0A3D9FHC6</accession>
<dbReference type="GO" id="GO:0003700">
    <property type="term" value="F:DNA-binding transcription factor activity"/>
    <property type="evidence" value="ECO:0007669"/>
    <property type="project" value="InterPro"/>
</dbReference>
<dbReference type="PANTHER" id="PTHR46796">
    <property type="entry name" value="HTH-TYPE TRANSCRIPTIONAL ACTIVATOR RHAS-RELATED"/>
    <property type="match status" value="1"/>
</dbReference>